<dbReference type="EMBL" id="AZMM01005206">
    <property type="protein sequence ID" value="ETJ40873.1"/>
    <property type="molecule type" value="Genomic_DNA"/>
</dbReference>
<proteinExistence type="predicted"/>
<evidence type="ECO:0000313" key="1">
    <source>
        <dbReference type="EMBL" id="ETJ40873.1"/>
    </source>
</evidence>
<comment type="caution">
    <text evidence="1">The sequence shown here is derived from an EMBL/GenBank/DDBJ whole genome shotgun (WGS) entry which is preliminary data.</text>
</comment>
<feature type="non-terminal residue" evidence="1">
    <location>
        <position position="1"/>
    </location>
</feature>
<gene>
    <name evidence="1" type="ORF">Q604_UNBC05206G0001</name>
</gene>
<sequence>INIIILVTTRPLLLIGVVYIYQ</sequence>
<organism evidence="1">
    <name type="scientific">human gut metagenome</name>
    <dbReference type="NCBI Taxonomy" id="408170"/>
    <lineage>
        <taxon>unclassified sequences</taxon>
        <taxon>metagenomes</taxon>
        <taxon>organismal metagenomes</taxon>
    </lineage>
</organism>
<name>W1YEB2_9ZZZZ</name>
<protein>
    <submittedName>
        <fullName evidence="1">Uncharacterized protein</fullName>
    </submittedName>
</protein>
<accession>W1YEB2</accession>
<reference evidence="1" key="1">
    <citation type="submission" date="2013-12" db="EMBL/GenBank/DDBJ databases">
        <title>A Varibaculum cambriense genome reconstructed from a premature infant gut community with otherwise low bacterial novelty that shifts toward anaerobic metabolism during the third week of life.</title>
        <authorList>
            <person name="Brown C.T."/>
            <person name="Sharon I."/>
            <person name="Thomas B.C."/>
            <person name="Castelle C.J."/>
            <person name="Morowitz M.J."/>
            <person name="Banfield J.F."/>
        </authorList>
    </citation>
    <scope>NUCLEOTIDE SEQUENCE</scope>
</reference>
<dbReference type="AlphaFoldDB" id="W1YEB2"/>